<feature type="domain" description="DTW" evidence="6">
    <location>
        <begin position="94"/>
        <end position="304"/>
    </location>
</feature>
<dbReference type="EMBL" id="GL377577">
    <property type="protein sequence ID" value="EFJ29612.1"/>
    <property type="molecule type" value="Genomic_DNA"/>
</dbReference>
<dbReference type="HOGENOM" id="CLU_041610_0_0_1"/>
<proteinExistence type="predicted"/>
<accession>D8RE69</accession>
<name>D8RE69_SELML</name>
<gene>
    <name evidence="7" type="ORF">SELMODRAFT_410265</name>
</gene>
<dbReference type="Proteomes" id="UP000001514">
    <property type="component" value="Unassembled WGS sequence"/>
</dbReference>
<dbReference type="AlphaFoldDB" id="D8RE69"/>
<dbReference type="STRING" id="88036.D8RE69"/>
<dbReference type="Gramene" id="EFJ29612">
    <property type="protein sequence ID" value="EFJ29612"/>
    <property type="gene ID" value="SELMODRAFT_410265"/>
</dbReference>
<evidence type="ECO:0000313" key="7">
    <source>
        <dbReference type="EMBL" id="EFJ29612.1"/>
    </source>
</evidence>
<dbReference type="SMART" id="SM01144">
    <property type="entry name" value="DTW"/>
    <property type="match status" value="1"/>
</dbReference>
<protein>
    <recommendedName>
        <fullName evidence="1">tRNA-uridine aminocarboxypropyltransferase</fullName>
        <ecNumber evidence="1">2.5.1.25</ecNumber>
    </recommendedName>
</protein>
<dbReference type="OrthoDB" id="408541at2759"/>
<organism evidence="8">
    <name type="scientific">Selaginella moellendorffii</name>
    <name type="common">Spikemoss</name>
    <dbReference type="NCBI Taxonomy" id="88036"/>
    <lineage>
        <taxon>Eukaryota</taxon>
        <taxon>Viridiplantae</taxon>
        <taxon>Streptophyta</taxon>
        <taxon>Embryophyta</taxon>
        <taxon>Tracheophyta</taxon>
        <taxon>Lycopodiopsida</taxon>
        <taxon>Selaginellales</taxon>
        <taxon>Selaginellaceae</taxon>
        <taxon>Selaginella</taxon>
    </lineage>
</organism>
<evidence type="ECO:0000256" key="3">
    <source>
        <dbReference type="ARBA" id="ARBA00022691"/>
    </source>
</evidence>
<evidence type="ECO:0000256" key="2">
    <source>
        <dbReference type="ARBA" id="ARBA00022679"/>
    </source>
</evidence>
<evidence type="ECO:0000256" key="4">
    <source>
        <dbReference type="ARBA" id="ARBA00022694"/>
    </source>
</evidence>
<dbReference type="KEGG" id="smo:SELMODRAFT_410265"/>
<keyword evidence="3" id="KW-0949">S-adenosyl-L-methionine</keyword>
<dbReference type="OMA" id="DEEIMWD"/>
<dbReference type="EC" id="2.5.1.25" evidence="1"/>
<evidence type="ECO:0000313" key="8">
    <source>
        <dbReference type="Proteomes" id="UP000001514"/>
    </source>
</evidence>
<dbReference type="InParanoid" id="D8RE69"/>
<reference evidence="7 8" key="1">
    <citation type="journal article" date="2011" name="Science">
        <title>The Selaginella genome identifies genetic changes associated with the evolution of vascular plants.</title>
        <authorList>
            <person name="Banks J.A."/>
            <person name="Nishiyama T."/>
            <person name="Hasebe M."/>
            <person name="Bowman J.L."/>
            <person name="Gribskov M."/>
            <person name="dePamphilis C."/>
            <person name="Albert V.A."/>
            <person name="Aono N."/>
            <person name="Aoyama T."/>
            <person name="Ambrose B.A."/>
            <person name="Ashton N.W."/>
            <person name="Axtell M.J."/>
            <person name="Barker E."/>
            <person name="Barker M.S."/>
            <person name="Bennetzen J.L."/>
            <person name="Bonawitz N.D."/>
            <person name="Chapple C."/>
            <person name="Cheng C."/>
            <person name="Correa L.G."/>
            <person name="Dacre M."/>
            <person name="DeBarry J."/>
            <person name="Dreyer I."/>
            <person name="Elias M."/>
            <person name="Engstrom E.M."/>
            <person name="Estelle M."/>
            <person name="Feng L."/>
            <person name="Finet C."/>
            <person name="Floyd S.K."/>
            <person name="Frommer W.B."/>
            <person name="Fujita T."/>
            <person name="Gramzow L."/>
            <person name="Gutensohn M."/>
            <person name="Harholt J."/>
            <person name="Hattori M."/>
            <person name="Heyl A."/>
            <person name="Hirai T."/>
            <person name="Hiwatashi Y."/>
            <person name="Ishikawa M."/>
            <person name="Iwata M."/>
            <person name="Karol K.G."/>
            <person name="Koehler B."/>
            <person name="Kolukisaoglu U."/>
            <person name="Kubo M."/>
            <person name="Kurata T."/>
            <person name="Lalonde S."/>
            <person name="Li K."/>
            <person name="Li Y."/>
            <person name="Litt A."/>
            <person name="Lyons E."/>
            <person name="Manning G."/>
            <person name="Maruyama T."/>
            <person name="Michael T.P."/>
            <person name="Mikami K."/>
            <person name="Miyazaki S."/>
            <person name="Morinaga S."/>
            <person name="Murata T."/>
            <person name="Mueller-Roeber B."/>
            <person name="Nelson D.R."/>
            <person name="Obara M."/>
            <person name="Oguri Y."/>
            <person name="Olmstead R.G."/>
            <person name="Onodera N."/>
            <person name="Petersen B.L."/>
            <person name="Pils B."/>
            <person name="Prigge M."/>
            <person name="Rensing S.A."/>
            <person name="Riano-Pachon D.M."/>
            <person name="Roberts A.W."/>
            <person name="Sato Y."/>
            <person name="Scheller H.V."/>
            <person name="Schulz B."/>
            <person name="Schulz C."/>
            <person name="Shakirov E.V."/>
            <person name="Shibagaki N."/>
            <person name="Shinohara N."/>
            <person name="Shippen D.E."/>
            <person name="Soerensen I."/>
            <person name="Sotooka R."/>
            <person name="Sugimoto N."/>
            <person name="Sugita M."/>
            <person name="Sumikawa N."/>
            <person name="Tanurdzic M."/>
            <person name="Theissen G."/>
            <person name="Ulvskov P."/>
            <person name="Wakazuki S."/>
            <person name="Weng J.K."/>
            <person name="Willats W.W."/>
            <person name="Wipf D."/>
            <person name="Wolf P.G."/>
            <person name="Yang L."/>
            <person name="Zimmer A.D."/>
            <person name="Zhu Q."/>
            <person name="Mitros T."/>
            <person name="Hellsten U."/>
            <person name="Loque D."/>
            <person name="Otillar R."/>
            <person name="Salamov A."/>
            <person name="Schmutz J."/>
            <person name="Shapiro H."/>
            <person name="Lindquist E."/>
            <person name="Lucas S."/>
            <person name="Rokhsar D."/>
            <person name="Grigoriev I.V."/>
        </authorList>
    </citation>
    <scope>NUCLEOTIDE SEQUENCE [LARGE SCALE GENOMIC DNA]</scope>
</reference>
<dbReference type="eggNOG" id="ENOG502QRX3">
    <property type="taxonomic scope" value="Eukaryota"/>
</dbReference>
<dbReference type="InterPro" id="IPR005636">
    <property type="entry name" value="DTW"/>
</dbReference>
<evidence type="ECO:0000256" key="1">
    <source>
        <dbReference type="ARBA" id="ARBA00012386"/>
    </source>
</evidence>
<dbReference type="GO" id="GO:0008033">
    <property type="term" value="P:tRNA processing"/>
    <property type="evidence" value="ECO:0007669"/>
    <property type="project" value="UniProtKB-KW"/>
</dbReference>
<sequence>MRRSVAAARGMHSHKEALLRRWQSLTGDCEPPPAMLVKLVEETATKIESLGPPLKVELEEDKRHRAVYRSIADSEQKLQFFSSRQIACRLLSADGYLCDGCWLPRLEDCICNKILKASLWRGIKLWLYMHPKDFLRKNNTGKLLWQTFGFEAVRLCIFGVEQQENAMWSALQQAGHENVWCVYPGRDETGYRVDEIPIADVFVEEASKRSEEEAACALHFILMDGTWTNSKAMLSRINIRANRAWNDAVPCVTLEPLLPSAMHALRPQPSTEKTCTAAAASQLLRELSSRREMALVGAQLEESARVIDKSITCLFDSLACRRKRGGKPLCRLPAQLQQL</sequence>
<keyword evidence="8" id="KW-1185">Reference proteome</keyword>
<dbReference type="GO" id="GO:0016432">
    <property type="term" value="F:tRNA-uridine aminocarboxypropyltransferase activity"/>
    <property type="evidence" value="ECO:0007669"/>
    <property type="project" value="UniProtKB-EC"/>
</dbReference>
<evidence type="ECO:0000256" key="5">
    <source>
        <dbReference type="ARBA" id="ARBA00048718"/>
    </source>
</evidence>
<comment type="catalytic activity">
    <reaction evidence="5">
        <text>a uridine in tRNA + S-adenosyl-L-methionine = a 3-[(3S)-3-amino-3-carboxypropyl]uridine in tRNA + S-methyl-5'-thioadenosine + H(+)</text>
        <dbReference type="Rhea" id="RHEA:62432"/>
        <dbReference type="Rhea" id="RHEA-COMP:13339"/>
        <dbReference type="Rhea" id="RHEA-COMP:16092"/>
        <dbReference type="ChEBI" id="CHEBI:15378"/>
        <dbReference type="ChEBI" id="CHEBI:17509"/>
        <dbReference type="ChEBI" id="CHEBI:59789"/>
        <dbReference type="ChEBI" id="CHEBI:65315"/>
        <dbReference type="ChEBI" id="CHEBI:82930"/>
        <dbReference type="EC" id="2.5.1.25"/>
    </reaction>
</comment>
<dbReference type="FunCoup" id="D8RE69">
    <property type="interactions" value="918"/>
</dbReference>
<evidence type="ECO:0000259" key="6">
    <source>
        <dbReference type="SMART" id="SM01144"/>
    </source>
</evidence>
<keyword evidence="2" id="KW-0808">Transferase</keyword>
<dbReference type="PANTHER" id="PTHR21392">
    <property type="entry name" value="TRNA-URIDINE AMINOCARBOXYPROPYLTRANSFERASE 2"/>
    <property type="match status" value="1"/>
</dbReference>
<dbReference type="PANTHER" id="PTHR21392:SF4">
    <property type="entry name" value="TRNA-URIDINE AMINOCARBOXYPROPYLTRANSFERASE"/>
    <property type="match status" value="1"/>
</dbReference>
<keyword evidence="4" id="KW-0819">tRNA processing</keyword>
<dbReference type="Pfam" id="PF03942">
    <property type="entry name" value="DTW"/>
    <property type="match status" value="1"/>
</dbReference>
<dbReference type="InterPro" id="IPR039262">
    <property type="entry name" value="DTWD2/TAPT"/>
</dbReference>